<comment type="caution">
    <text evidence="1">The sequence shown here is derived from an EMBL/GenBank/DDBJ whole genome shotgun (WGS) entry which is preliminary data.</text>
</comment>
<organism evidence="1">
    <name type="scientific">gut metagenome</name>
    <dbReference type="NCBI Taxonomy" id="749906"/>
    <lineage>
        <taxon>unclassified sequences</taxon>
        <taxon>metagenomes</taxon>
        <taxon>organismal metagenomes</taxon>
    </lineage>
</organism>
<evidence type="ECO:0000313" key="1">
    <source>
        <dbReference type="EMBL" id="EJX01760.1"/>
    </source>
</evidence>
<dbReference type="AlphaFoldDB" id="J9GP78"/>
<proteinExistence type="predicted"/>
<reference evidence="1" key="1">
    <citation type="journal article" date="2012" name="PLoS ONE">
        <title>Gene sets for utilization of primary and secondary nutrition supplies in the distal gut of endangered iberian lynx.</title>
        <authorList>
            <person name="Alcaide M."/>
            <person name="Messina E."/>
            <person name="Richter M."/>
            <person name="Bargiela R."/>
            <person name="Peplies J."/>
            <person name="Huws S.A."/>
            <person name="Newbold C.J."/>
            <person name="Golyshin P.N."/>
            <person name="Simon M.A."/>
            <person name="Lopez G."/>
            <person name="Yakimov M.M."/>
            <person name="Ferrer M."/>
        </authorList>
    </citation>
    <scope>NUCLEOTIDE SEQUENCE</scope>
</reference>
<sequence>MFFKASAKITVARRPHLRKQRLINLAISFFLRVRFSSLKLIPSGRISDKSARPTVVS</sequence>
<protein>
    <submittedName>
        <fullName evidence="1">Uncharacterized protein</fullName>
    </submittedName>
</protein>
<accession>J9GP78</accession>
<name>J9GP78_9ZZZZ</name>
<dbReference type="EMBL" id="AMCI01002830">
    <property type="protein sequence ID" value="EJX01760.1"/>
    <property type="molecule type" value="Genomic_DNA"/>
</dbReference>
<gene>
    <name evidence="1" type="ORF">EVA_10133</name>
</gene>